<feature type="domain" description="MMS19 N-terminal" evidence="2">
    <location>
        <begin position="43"/>
        <end position="275"/>
    </location>
</feature>
<gene>
    <name evidence="3" type="primary">jg15297</name>
    <name evidence="3" type="ORF">PAEG_LOCUS9938</name>
</gene>
<evidence type="ECO:0000313" key="3">
    <source>
        <dbReference type="EMBL" id="CAH2230856.1"/>
    </source>
</evidence>
<dbReference type="InterPro" id="IPR029240">
    <property type="entry name" value="MMS19_N"/>
</dbReference>
<dbReference type="SUPFAM" id="SSF48371">
    <property type="entry name" value="ARM repeat"/>
    <property type="match status" value="1"/>
</dbReference>
<dbReference type="InterPro" id="IPR011989">
    <property type="entry name" value="ARM-like"/>
</dbReference>
<dbReference type="Pfam" id="PF14500">
    <property type="entry name" value="MMS19_N"/>
    <property type="match status" value="1"/>
</dbReference>
<reference evidence="3" key="1">
    <citation type="submission" date="2022-03" db="EMBL/GenBank/DDBJ databases">
        <authorList>
            <person name="Lindestad O."/>
        </authorList>
    </citation>
    <scope>NUCLEOTIDE SEQUENCE</scope>
</reference>
<dbReference type="GO" id="GO:0097361">
    <property type="term" value="C:cytosolic [4Fe-4S] assembly targeting complex"/>
    <property type="evidence" value="ECO:0007669"/>
    <property type="project" value="UniProtKB-UniRule"/>
</dbReference>
<dbReference type="GO" id="GO:0005634">
    <property type="term" value="C:nucleus"/>
    <property type="evidence" value="ECO:0007669"/>
    <property type="project" value="UniProtKB-SubCell"/>
</dbReference>
<keyword evidence="4" id="KW-1185">Reference proteome</keyword>
<comment type="function">
    <text evidence="1">Key component of the cytosolic iron-sulfur protein assembly (CIA) complex, a multiprotein complex that mediates the incorporation of iron-sulfur cluster into apoproteins specifically involved in DNA metabolism and genomic integrity. In the CIA complex, MMS19 acts as an adapter between early-acting CIA components and a subset of cellular target iron-sulfur proteins.</text>
</comment>
<proteinExistence type="inferred from homology"/>
<dbReference type="PANTHER" id="PTHR12891">
    <property type="entry name" value="DNA REPAIR/TRANSCRIPTION PROTEIN MET18/MMS19"/>
    <property type="match status" value="1"/>
</dbReference>
<keyword evidence="1" id="KW-0206">Cytoskeleton</keyword>
<dbReference type="InterPro" id="IPR039920">
    <property type="entry name" value="MMS19"/>
</dbReference>
<dbReference type="Gene3D" id="1.25.10.10">
    <property type="entry name" value="Leucine-rich Repeat Variant"/>
    <property type="match status" value="1"/>
</dbReference>
<dbReference type="InterPro" id="IPR016024">
    <property type="entry name" value="ARM-type_fold"/>
</dbReference>
<dbReference type="GO" id="GO:0005819">
    <property type="term" value="C:spindle"/>
    <property type="evidence" value="ECO:0007669"/>
    <property type="project" value="UniProtKB-SubCell"/>
</dbReference>
<evidence type="ECO:0000259" key="2">
    <source>
        <dbReference type="Pfam" id="PF14500"/>
    </source>
</evidence>
<organism evidence="3 4">
    <name type="scientific">Pararge aegeria aegeria</name>
    <dbReference type="NCBI Taxonomy" id="348720"/>
    <lineage>
        <taxon>Eukaryota</taxon>
        <taxon>Metazoa</taxon>
        <taxon>Ecdysozoa</taxon>
        <taxon>Arthropoda</taxon>
        <taxon>Hexapoda</taxon>
        <taxon>Insecta</taxon>
        <taxon>Pterygota</taxon>
        <taxon>Neoptera</taxon>
        <taxon>Endopterygota</taxon>
        <taxon>Lepidoptera</taxon>
        <taxon>Glossata</taxon>
        <taxon>Ditrysia</taxon>
        <taxon>Papilionoidea</taxon>
        <taxon>Nymphalidae</taxon>
        <taxon>Satyrinae</taxon>
        <taxon>Satyrini</taxon>
        <taxon>Parargina</taxon>
        <taxon>Pararge</taxon>
    </lineage>
</organism>
<keyword evidence="1" id="KW-0227">DNA damage</keyword>
<keyword evidence="1" id="KW-0539">Nucleus</keyword>
<evidence type="ECO:0000313" key="4">
    <source>
        <dbReference type="Proteomes" id="UP000838756"/>
    </source>
</evidence>
<dbReference type="GO" id="GO:0016226">
    <property type="term" value="P:iron-sulfur cluster assembly"/>
    <property type="evidence" value="ECO:0007669"/>
    <property type="project" value="UniProtKB-UniRule"/>
</dbReference>
<dbReference type="GO" id="GO:0006281">
    <property type="term" value="P:DNA repair"/>
    <property type="evidence" value="ECO:0007669"/>
    <property type="project" value="UniProtKB-UniRule"/>
</dbReference>
<keyword evidence="1" id="KW-0234">DNA repair</keyword>
<comment type="caution">
    <text evidence="3">The sequence shown here is derived from an EMBL/GenBank/DDBJ whole genome shotgun (WGS) entry which is preliminary data.</text>
</comment>
<dbReference type="EMBL" id="CAKXAJ010024828">
    <property type="protein sequence ID" value="CAH2230856.1"/>
    <property type="molecule type" value="Genomic_DNA"/>
</dbReference>
<dbReference type="Proteomes" id="UP000838756">
    <property type="component" value="Unassembled WGS sequence"/>
</dbReference>
<comment type="subcellular location">
    <subcellularLocation>
        <location evidence="1">Cytoplasm</location>
        <location evidence="1">Cytoskeleton</location>
        <location evidence="1">Spindle</location>
    </subcellularLocation>
    <subcellularLocation>
        <location evidence="1">Nucleus</location>
    </subcellularLocation>
</comment>
<accession>A0A8S4R414</accession>
<sequence>MEPVWHKPDLAEQIIKTDDVSQLSQSIAEDIVAGRLDITSMTESMASVLTNQNVHIRERGMIFFTQILKEIPKDYLTEKQIKFISKFYVDRLQDNHRVIPAVLEGYLAFVDMKNYDVKCSGEYFTALFRDVVCQSQVRQDRYNIYMTVKKILDLDATYLKSLGPDFICGLIVSMNGERDPRNLLYLFNFLPEFLRKVPLGHLVEEVFEVISCYYPIDFHPSPNDPAAVSRNDLAAALCPCLCAVPVFGEQCLILLIEKLDSSLRVAKIDSLKLLIVPLAIDALEYDNKDLLLVMIDLLTHFVRANNSIMTESLQTILPRLINLTTYAKSMDIRTKSLQCVYEVANCCATPHLLPHKQTVLLALAPALDDPKRLTRRAAVQARTRWFLVGAPGEE</sequence>
<dbReference type="OrthoDB" id="342900at2759"/>
<evidence type="ECO:0000256" key="1">
    <source>
        <dbReference type="RuleBase" id="RU367072"/>
    </source>
</evidence>
<dbReference type="AlphaFoldDB" id="A0A8S4R414"/>
<keyword evidence="1" id="KW-0963">Cytoplasm</keyword>
<comment type="similarity">
    <text evidence="1">Belongs to the MET18/MMS19 family.</text>
</comment>
<comment type="subunit">
    <text evidence="1">Component of the CIA complex.</text>
</comment>
<dbReference type="PANTHER" id="PTHR12891:SF0">
    <property type="entry name" value="MMS19 NUCLEOTIDE EXCISION REPAIR PROTEIN HOMOLOG"/>
    <property type="match status" value="1"/>
</dbReference>
<protein>
    <recommendedName>
        <fullName evidence="1">MMS19 nucleotide excision repair protein</fullName>
    </recommendedName>
</protein>
<name>A0A8S4R414_9NEOP</name>
<dbReference type="GO" id="GO:0051604">
    <property type="term" value="P:protein maturation"/>
    <property type="evidence" value="ECO:0007669"/>
    <property type="project" value="UniProtKB-UniRule"/>
</dbReference>